<feature type="domain" description="Formyl transferase N-terminal" evidence="5">
    <location>
        <begin position="19"/>
        <end position="174"/>
    </location>
</feature>
<dbReference type="GO" id="GO:0006189">
    <property type="term" value="P:'de novo' IMP biosynthetic process"/>
    <property type="evidence" value="ECO:0007669"/>
    <property type="project" value="TreeGrafter"/>
</dbReference>
<evidence type="ECO:0000256" key="2">
    <source>
        <dbReference type="ARBA" id="ARBA00012254"/>
    </source>
</evidence>
<dbReference type="EC" id="2.1.2.2" evidence="2"/>
<proteinExistence type="predicted"/>
<reference evidence="6" key="1">
    <citation type="journal article" date="2014" name="Front. Microbiol.">
        <title>High frequency of phylogenetically diverse reductive dehalogenase-homologous genes in deep subseafloor sedimentary metagenomes.</title>
        <authorList>
            <person name="Kawai M."/>
            <person name="Futagami T."/>
            <person name="Toyoda A."/>
            <person name="Takaki Y."/>
            <person name="Nishi S."/>
            <person name="Hori S."/>
            <person name="Arai W."/>
            <person name="Tsubouchi T."/>
            <person name="Morono Y."/>
            <person name="Uchiyama I."/>
            <person name="Ito T."/>
            <person name="Fujiyama A."/>
            <person name="Inagaki F."/>
            <person name="Takami H."/>
        </authorList>
    </citation>
    <scope>NUCLEOTIDE SEQUENCE</scope>
    <source>
        <strain evidence="6">Expedition CK06-06</strain>
    </source>
</reference>
<dbReference type="GO" id="GO:0004644">
    <property type="term" value="F:phosphoribosylglycinamide formyltransferase activity"/>
    <property type="evidence" value="ECO:0007669"/>
    <property type="project" value="UniProtKB-EC"/>
</dbReference>
<dbReference type="Gene3D" id="3.40.50.170">
    <property type="entry name" value="Formyl transferase, N-terminal domain"/>
    <property type="match status" value="1"/>
</dbReference>
<accession>X0STY3</accession>
<keyword evidence="3" id="KW-0808">Transferase</keyword>
<gene>
    <name evidence="6" type="ORF">S01H1_16063</name>
</gene>
<evidence type="ECO:0000256" key="1">
    <source>
        <dbReference type="ARBA" id="ARBA00005054"/>
    </source>
</evidence>
<evidence type="ECO:0000259" key="5">
    <source>
        <dbReference type="Pfam" id="PF00551"/>
    </source>
</evidence>
<sequence length="259" mass="29341">LLLNIGWFSTGRDEAARQLLQAVQAKSHSGDINGKISFVFSNREPGEAKESDLFFELVRSYNIPLVCLSHKKFKTAKEEEDLGIKKEWRIKYDREVNKKIEPFAPDLCVLAGYMLIVSEELCQKYAMINLHPAPPGGPTGSWQEVIWALIQNKADTAGAMMHLVTPELDRGPAVSYCLFSIKGDPFAEYWRRDNKDMLFRLIRQHELAREFPLIILTLQALSRGEVGIKDRRVIDAQGKPIKGCDLSAKIDRAVEGRLK</sequence>
<dbReference type="GO" id="GO:0005737">
    <property type="term" value="C:cytoplasm"/>
    <property type="evidence" value="ECO:0007669"/>
    <property type="project" value="TreeGrafter"/>
</dbReference>
<dbReference type="Pfam" id="PF00551">
    <property type="entry name" value="Formyl_trans_N"/>
    <property type="match status" value="1"/>
</dbReference>
<dbReference type="SUPFAM" id="SSF53328">
    <property type="entry name" value="Formyltransferase"/>
    <property type="match status" value="1"/>
</dbReference>
<keyword evidence="4" id="KW-0658">Purine biosynthesis</keyword>
<dbReference type="InterPro" id="IPR002376">
    <property type="entry name" value="Formyl_transf_N"/>
</dbReference>
<feature type="non-terminal residue" evidence="6">
    <location>
        <position position="1"/>
    </location>
</feature>
<dbReference type="InterPro" id="IPR036477">
    <property type="entry name" value="Formyl_transf_N_sf"/>
</dbReference>
<dbReference type="EMBL" id="BARS01008423">
    <property type="protein sequence ID" value="GAF78591.1"/>
    <property type="molecule type" value="Genomic_DNA"/>
</dbReference>
<comment type="caution">
    <text evidence="6">The sequence shown here is derived from an EMBL/GenBank/DDBJ whole genome shotgun (WGS) entry which is preliminary data.</text>
</comment>
<dbReference type="AlphaFoldDB" id="X0STY3"/>
<organism evidence="6">
    <name type="scientific">marine sediment metagenome</name>
    <dbReference type="NCBI Taxonomy" id="412755"/>
    <lineage>
        <taxon>unclassified sequences</taxon>
        <taxon>metagenomes</taxon>
        <taxon>ecological metagenomes</taxon>
    </lineage>
</organism>
<dbReference type="PANTHER" id="PTHR43369:SF2">
    <property type="entry name" value="PHOSPHORIBOSYLGLYCINAMIDE FORMYLTRANSFERASE"/>
    <property type="match status" value="1"/>
</dbReference>
<name>X0STY3_9ZZZZ</name>
<dbReference type="PANTHER" id="PTHR43369">
    <property type="entry name" value="PHOSPHORIBOSYLGLYCINAMIDE FORMYLTRANSFERASE"/>
    <property type="match status" value="1"/>
</dbReference>
<evidence type="ECO:0000313" key="6">
    <source>
        <dbReference type="EMBL" id="GAF78591.1"/>
    </source>
</evidence>
<protein>
    <recommendedName>
        <fullName evidence="2">phosphoribosylglycinamide formyltransferase 1</fullName>
        <ecNumber evidence="2">2.1.2.2</ecNumber>
    </recommendedName>
</protein>
<comment type="pathway">
    <text evidence="1">Purine metabolism; IMP biosynthesis via de novo pathway; N(2)-formyl-N(1)-(5-phospho-D-ribosyl)glycinamide from N(1)-(5-phospho-D-ribosyl)glycinamide (10-formyl THF route): step 1/1.</text>
</comment>
<evidence type="ECO:0000256" key="3">
    <source>
        <dbReference type="ARBA" id="ARBA00022679"/>
    </source>
</evidence>
<evidence type="ECO:0000256" key="4">
    <source>
        <dbReference type="ARBA" id="ARBA00022755"/>
    </source>
</evidence>